<dbReference type="EMBL" id="UAUF01000002">
    <property type="protein sequence ID" value="SPZ00098.1"/>
    <property type="molecule type" value="Genomic_DNA"/>
</dbReference>
<evidence type="ECO:0000256" key="1">
    <source>
        <dbReference type="SAM" id="Phobius"/>
    </source>
</evidence>
<evidence type="ECO:0000313" key="2">
    <source>
        <dbReference type="EMBL" id="SPZ00098.1"/>
    </source>
</evidence>
<keyword evidence="1" id="KW-1133">Transmembrane helix</keyword>
<dbReference type="InterPro" id="IPR007973">
    <property type="entry name" value="Pilus_assembly_TraE"/>
</dbReference>
<reference evidence="3 4" key="1">
    <citation type="submission" date="2018-06" db="EMBL/GenBank/DDBJ databases">
        <authorList>
            <consortium name="Pathogen Informatics"/>
            <person name="Doyle S."/>
        </authorList>
    </citation>
    <scope>NUCLEOTIDE SEQUENCE [LARGE SCALE GENOMIC DNA]</scope>
    <source>
        <strain evidence="3 4">NCTC11842</strain>
    </source>
</reference>
<protein>
    <submittedName>
        <fullName evidence="3">Sex pilus assembly protein TrhE</fullName>
    </submittedName>
</protein>
<keyword evidence="1" id="KW-0472">Membrane</keyword>
<evidence type="ECO:0000313" key="3">
    <source>
        <dbReference type="EMBL" id="SPZ00306.1"/>
    </source>
</evidence>
<dbReference type="EMBL" id="UAUF01000002">
    <property type="protein sequence ID" value="SPZ00306.1"/>
    <property type="molecule type" value="Genomic_DNA"/>
</dbReference>
<proteinExistence type="predicted"/>
<dbReference type="Proteomes" id="UP000250443">
    <property type="component" value="Unassembled WGS sequence"/>
</dbReference>
<keyword evidence="1" id="KW-0812">Transmembrane</keyword>
<dbReference type="AlphaFoldDB" id="A0A2X2C442"/>
<gene>
    <name evidence="3" type="primary">trhE_2</name>
    <name evidence="2" type="synonym">trhE_1</name>
    <name evidence="2" type="ORF">NCTC11842_00243</name>
    <name evidence="3" type="ORF">NCTC11842_00455</name>
</gene>
<name>A0A2X2C442_PSELU</name>
<evidence type="ECO:0000313" key="4">
    <source>
        <dbReference type="Proteomes" id="UP000250443"/>
    </source>
</evidence>
<dbReference type="Pfam" id="PF05309">
    <property type="entry name" value="TraE"/>
    <property type="match status" value="1"/>
</dbReference>
<organism evidence="3 4">
    <name type="scientific">Pseudomonas luteola</name>
    <dbReference type="NCBI Taxonomy" id="47886"/>
    <lineage>
        <taxon>Bacteria</taxon>
        <taxon>Pseudomonadati</taxon>
        <taxon>Pseudomonadota</taxon>
        <taxon>Gammaproteobacteria</taxon>
        <taxon>Pseudomonadales</taxon>
        <taxon>Pseudomonadaceae</taxon>
        <taxon>Pseudomonas</taxon>
    </lineage>
</organism>
<dbReference type="RefSeq" id="WP_073450548.1">
    <property type="nucleotide sequence ID" value="NZ_FQYS01000013.1"/>
</dbReference>
<feature type="transmembrane region" description="Helical" evidence="1">
    <location>
        <begin position="20"/>
        <end position="40"/>
    </location>
</feature>
<sequence>MKMGHMLNKWNWALLENKYSRYAVVGLVACLAITLGMLLFKKPVVILQPYTLKQEAFVTADEAGQSYHEAWGMFLSLLMGNITPGNVQFVRERLEPLLSPRIFQEAMEAIQSQAEIIRKDRISMTFEPRNVVFERASGKVFVFGNSSVISPNGETRRDRRTYEFRIKIDSYMPVVTFMTTYADRPHTLDVLEKQSKAAERAAERASKAGK</sequence>
<accession>A0A2X2C442</accession>